<feature type="region of interest" description="Disordered" evidence="1">
    <location>
        <begin position="441"/>
        <end position="461"/>
    </location>
</feature>
<dbReference type="AlphaFoldDB" id="A0A0M2H2F1"/>
<dbReference type="Proteomes" id="UP000034098">
    <property type="component" value="Unassembled WGS sequence"/>
</dbReference>
<evidence type="ECO:0000313" key="4">
    <source>
        <dbReference type="Proteomes" id="UP000034098"/>
    </source>
</evidence>
<evidence type="ECO:0000259" key="2">
    <source>
        <dbReference type="Pfam" id="PF02720"/>
    </source>
</evidence>
<name>A0A0M2H2F1_MICTR</name>
<sequence length="461" mass="50789">MAVRGIVRFEYLFYDLVMSETSLPAESRDDAWADDIGEECFPPVPDAVDLVLETATMMSVFAAQRLTRIDSMRRELLREASGRGDGVRDIVERSIRLELAAAMRVTEYAAGRLITQAEALVRRYPAALDALSSGRITEKHAEIIADLLDEAPPELRDRLLERAMPSAESEPVGTFRRALRALIDSAQATTLEDRHQRALTQRRIAVERGQDGMSGLWIFAPDVEIHAIHGRLTQMAKSIRKADGETRTLDQLRADVATDLLLDGSADHLAAAASGIRAQVVVTVPVLALLDDEFADAGDPPVVEGIGPIPLSKARELCGGDSRWMRVLTHPETGMVLSVGRDSYPPPAPLKRLVRWRADRCMGPGCSMPASRCEIDHQIRWADDGETCLDNTLPFCKGHHLVKDSTDWQVRQIEGSGGAVAWTSPTGRRYVVQPERKVPTFTVRPSPRPHIDDGLGTEAPF</sequence>
<dbReference type="EMBL" id="JYJA01000039">
    <property type="protein sequence ID" value="KJL40592.1"/>
    <property type="molecule type" value="Genomic_DNA"/>
</dbReference>
<dbReference type="Gene3D" id="1.10.30.50">
    <property type="match status" value="1"/>
</dbReference>
<evidence type="ECO:0000313" key="3">
    <source>
        <dbReference type="EMBL" id="KJL40592.1"/>
    </source>
</evidence>
<dbReference type="CDD" id="cd00085">
    <property type="entry name" value="HNHc"/>
    <property type="match status" value="1"/>
</dbReference>
<accession>A0A0M2H2F1</accession>
<keyword evidence="4" id="KW-1185">Reference proteome</keyword>
<comment type="caution">
    <text evidence="3">The sequence shown here is derived from an EMBL/GenBank/DDBJ whole genome shotgun (WGS) entry which is preliminary data.</text>
</comment>
<dbReference type="Pfam" id="PF02720">
    <property type="entry name" value="DUF222"/>
    <property type="match status" value="1"/>
</dbReference>
<protein>
    <recommendedName>
        <fullName evidence="2">DUF222 domain-containing protein</fullName>
    </recommendedName>
</protein>
<organism evidence="3 4">
    <name type="scientific">Microbacterium trichothecenolyticum</name>
    <name type="common">Aureobacterium trichothecenolyticum</name>
    <dbReference type="NCBI Taxonomy" id="69370"/>
    <lineage>
        <taxon>Bacteria</taxon>
        <taxon>Bacillati</taxon>
        <taxon>Actinomycetota</taxon>
        <taxon>Actinomycetes</taxon>
        <taxon>Micrococcales</taxon>
        <taxon>Microbacteriaceae</taxon>
        <taxon>Microbacterium</taxon>
    </lineage>
</organism>
<reference evidence="3 4" key="1">
    <citation type="submission" date="2015-02" db="EMBL/GenBank/DDBJ databases">
        <title>Draft genome sequences of ten Microbacterium spp. with emphasis on heavy metal contaminated environments.</title>
        <authorList>
            <person name="Corretto E."/>
        </authorList>
    </citation>
    <scope>NUCLEOTIDE SEQUENCE [LARGE SCALE GENOMIC DNA]</scope>
    <source>
        <strain evidence="3 4">DSM 8608</strain>
    </source>
</reference>
<feature type="domain" description="DUF222" evidence="2">
    <location>
        <begin position="66"/>
        <end position="357"/>
    </location>
</feature>
<proteinExistence type="predicted"/>
<dbReference type="PATRIC" id="fig|69370.6.peg.3268"/>
<dbReference type="InterPro" id="IPR003870">
    <property type="entry name" value="DUF222"/>
</dbReference>
<dbReference type="InterPro" id="IPR003615">
    <property type="entry name" value="HNH_nuc"/>
</dbReference>
<gene>
    <name evidence="3" type="ORF">RS82_03208</name>
</gene>
<evidence type="ECO:0000256" key="1">
    <source>
        <dbReference type="SAM" id="MobiDB-lite"/>
    </source>
</evidence>